<keyword evidence="3" id="KW-1185">Reference proteome</keyword>
<accession>A0A6J8CLN3</accession>
<organism evidence="2 3">
    <name type="scientific">Mytilus coruscus</name>
    <name type="common">Sea mussel</name>
    <dbReference type="NCBI Taxonomy" id="42192"/>
    <lineage>
        <taxon>Eukaryota</taxon>
        <taxon>Metazoa</taxon>
        <taxon>Spiralia</taxon>
        <taxon>Lophotrochozoa</taxon>
        <taxon>Mollusca</taxon>
        <taxon>Bivalvia</taxon>
        <taxon>Autobranchia</taxon>
        <taxon>Pteriomorphia</taxon>
        <taxon>Mytilida</taxon>
        <taxon>Mytiloidea</taxon>
        <taxon>Mytilidae</taxon>
        <taxon>Mytilinae</taxon>
        <taxon>Mytilus</taxon>
    </lineage>
</organism>
<dbReference type="AlphaFoldDB" id="A0A6J8CLN3"/>
<gene>
    <name evidence="2" type="ORF">MCOR_30394</name>
</gene>
<evidence type="ECO:0000313" key="2">
    <source>
        <dbReference type="EMBL" id="CAC5395760.1"/>
    </source>
</evidence>
<dbReference type="EMBL" id="CACVKT020005565">
    <property type="protein sequence ID" value="CAC5395760.1"/>
    <property type="molecule type" value="Genomic_DNA"/>
</dbReference>
<feature type="region of interest" description="Disordered" evidence="1">
    <location>
        <begin position="73"/>
        <end position="111"/>
    </location>
</feature>
<dbReference type="Proteomes" id="UP000507470">
    <property type="component" value="Unassembled WGS sequence"/>
</dbReference>
<name>A0A6J8CLN3_MYTCO</name>
<evidence type="ECO:0000313" key="3">
    <source>
        <dbReference type="Proteomes" id="UP000507470"/>
    </source>
</evidence>
<protein>
    <submittedName>
        <fullName evidence="2">Uncharacterized protein</fullName>
    </submittedName>
</protein>
<sequence length="287" mass="32210">MFTASIDLLRKFSIDTSVESVIKLLETILSILQHLQFTCEQLKGQGYTYSAPSLSCSDVKALSQLTNSFSSKSLPEISPMTDNKTVVKGDDDDMDQSRDCQGGGENETQDQSTESVSKNLCFLTLKILLFWNPFCGKSSISQIFTVPLKPSSDQCQNYLDICILIIDDIKHCDDVDLIIKTLLWIRKNVEIWINSDLNKDCFKKVKLEQMSDELVQLYGIINNLYRNTNCYGQVQKLENATQSINSILLSMAKAVYPDAENLALTESVSKDHSTEAVSLLLKSHYTS</sequence>
<proteinExistence type="predicted"/>
<evidence type="ECO:0000256" key="1">
    <source>
        <dbReference type="SAM" id="MobiDB-lite"/>
    </source>
</evidence>
<reference evidence="2 3" key="1">
    <citation type="submission" date="2020-06" db="EMBL/GenBank/DDBJ databases">
        <authorList>
            <person name="Li R."/>
            <person name="Bekaert M."/>
        </authorList>
    </citation>
    <scope>NUCLEOTIDE SEQUENCE [LARGE SCALE GENOMIC DNA]</scope>
    <source>
        <strain evidence="3">wild</strain>
    </source>
</reference>